<proteinExistence type="predicted"/>
<evidence type="ECO:0000259" key="3">
    <source>
        <dbReference type="PROSITE" id="PS50887"/>
    </source>
</evidence>
<dbReference type="Gene3D" id="3.20.20.450">
    <property type="entry name" value="EAL domain"/>
    <property type="match status" value="1"/>
</dbReference>
<dbReference type="InterPro" id="IPR052155">
    <property type="entry name" value="Biofilm_reg_signaling"/>
</dbReference>
<organism evidence="4 5">
    <name type="scientific">Rheinheimera maricola</name>
    <dbReference type="NCBI Taxonomy" id="2793282"/>
    <lineage>
        <taxon>Bacteria</taxon>
        <taxon>Pseudomonadati</taxon>
        <taxon>Pseudomonadota</taxon>
        <taxon>Gammaproteobacteria</taxon>
        <taxon>Chromatiales</taxon>
        <taxon>Chromatiaceae</taxon>
        <taxon>Rheinheimera</taxon>
    </lineage>
</organism>
<feature type="transmembrane region" description="Helical" evidence="1">
    <location>
        <begin position="80"/>
        <end position="113"/>
    </location>
</feature>
<dbReference type="InterPro" id="IPR043128">
    <property type="entry name" value="Rev_trsase/Diguanyl_cyclase"/>
</dbReference>
<evidence type="ECO:0000313" key="4">
    <source>
        <dbReference type="EMBL" id="MBZ9611524.1"/>
    </source>
</evidence>
<evidence type="ECO:0000259" key="2">
    <source>
        <dbReference type="PROSITE" id="PS50883"/>
    </source>
</evidence>
<feature type="transmembrane region" description="Helical" evidence="1">
    <location>
        <begin position="125"/>
        <end position="147"/>
    </location>
</feature>
<dbReference type="NCBIfam" id="TIGR00254">
    <property type="entry name" value="GGDEF"/>
    <property type="match status" value="1"/>
</dbReference>
<feature type="transmembrane region" description="Helical" evidence="1">
    <location>
        <begin position="44"/>
        <end position="68"/>
    </location>
</feature>
<reference evidence="4 5" key="1">
    <citation type="submission" date="2021-08" db="EMBL/GenBank/DDBJ databases">
        <title>Rheinheimera aquimaris sp. nov., isolated from seawater of the East Sea in Korea.</title>
        <authorList>
            <person name="Kim K.H."/>
            <person name="Wenting R."/>
            <person name="Kim K.R."/>
            <person name="Jeon C.O."/>
        </authorList>
    </citation>
    <scope>NUCLEOTIDE SEQUENCE [LARGE SCALE GENOMIC DNA]</scope>
    <source>
        <strain evidence="4 5">MA-13</strain>
    </source>
</reference>
<feature type="domain" description="GGDEF" evidence="3">
    <location>
        <begin position="205"/>
        <end position="339"/>
    </location>
</feature>
<dbReference type="CDD" id="cd01948">
    <property type="entry name" value="EAL"/>
    <property type="match status" value="1"/>
</dbReference>
<dbReference type="Gene3D" id="3.30.70.270">
    <property type="match status" value="1"/>
</dbReference>
<keyword evidence="1" id="KW-0472">Membrane</keyword>
<dbReference type="InterPro" id="IPR035919">
    <property type="entry name" value="EAL_sf"/>
</dbReference>
<keyword evidence="1" id="KW-1133">Transmembrane helix</keyword>
<comment type="caution">
    <text evidence="4">The sequence shown here is derived from an EMBL/GenBank/DDBJ whole genome shotgun (WGS) entry which is preliminary data.</text>
</comment>
<feature type="domain" description="EAL" evidence="2">
    <location>
        <begin position="348"/>
        <end position="602"/>
    </location>
</feature>
<dbReference type="SMART" id="SM00052">
    <property type="entry name" value="EAL"/>
    <property type="match status" value="1"/>
</dbReference>
<dbReference type="InterPro" id="IPR001633">
    <property type="entry name" value="EAL_dom"/>
</dbReference>
<dbReference type="PANTHER" id="PTHR44757:SF2">
    <property type="entry name" value="BIOFILM ARCHITECTURE MAINTENANCE PROTEIN MBAA"/>
    <property type="match status" value="1"/>
</dbReference>
<dbReference type="PROSITE" id="PS50887">
    <property type="entry name" value="GGDEF"/>
    <property type="match status" value="1"/>
</dbReference>
<dbReference type="RefSeq" id="WP_205309694.1">
    <property type="nucleotide sequence ID" value="NZ_JAERPS020000002.1"/>
</dbReference>
<protein>
    <submittedName>
        <fullName evidence="4">EAL domain-containing protein</fullName>
    </submittedName>
</protein>
<dbReference type="SUPFAM" id="SSF141868">
    <property type="entry name" value="EAL domain-like"/>
    <property type="match status" value="1"/>
</dbReference>
<dbReference type="Proteomes" id="UP000663814">
    <property type="component" value="Unassembled WGS sequence"/>
</dbReference>
<dbReference type="InterPro" id="IPR000160">
    <property type="entry name" value="GGDEF_dom"/>
</dbReference>
<dbReference type="SMART" id="SM00267">
    <property type="entry name" value="GGDEF"/>
    <property type="match status" value="1"/>
</dbReference>
<dbReference type="SUPFAM" id="SSF55073">
    <property type="entry name" value="Nucleotide cyclase"/>
    <property type="match status" value="1"/>
</dbReference>
<gene>
    <name evidence="4" type="ORF">I4W93_007930</name>
</gene>
<evidence type="ECO:0000313" key="5">
    <source>
        <dbReference type="Proteomes" id="UP000663814"/>
    </source>
</evidence>
<sequence length="606" mass="66413">MQICLVAAIGLLISTSVARGITLIIFVSGFTSCMVALGFAFKRSILTSAYILLSGMACMLFAFAYTGAGLFDLAILGYPGLLIIAALLGSVGVFITVLLIIITQCILLTWLTLNHIITPYTPSLSWPHLVFIVVIFTITGFSVYLLVRDMKRLMLSLQGENIKVQQSKAHIQHLAHHDTLTNLPNRLFGEQLFQQSLLACQQKQQKLALFFIDLDNFKPVNDALGHAAGDELLKQLALRLSAILPPEHYLIRFGGDEFLVLAPTTVSDQQQLDVLAATLIQQSASVFTLLQTQVAVSASLGIACAPDDGTDFKQLCRKADIAMYKAKEDGRNTYHYYNDTLDQANNDKFKLLQLLRQAVAEQQLLLYYQPKICLSTGSVTAVEALLRWPQPDGSMISPDQFIPLAESSGLINQLGSWVLHQACSHCAQLRQQGFNALRVAVNLSVVQFKDGRLQSIVQDALNAAELPAQALELELTESLLIDNTDHIQRQLNGLSQIGVTLAIDDFGTGYSNLSYLRSFNASTLKIDRSFISNQAQWQANASLVQAIIQMAASLGLTTIAEGIENAEMAQRLAELGCNEGQGYYWSPAVPLAQLPALLAKLQRLQN</sequence>
<dbReference type="Pfam" id="PF00563">
    <property type="entry name" value="EAL"/>
    <property type="match status" value="1"/>
</dbReference>
<evidence type="ECO:0000256" key="1">
    <source>
        <dbReference type="SAM" id="Phobius"/>
    </source>
</evidence>
<dbReference type="CDD" id="cd01949">
    <property type="entry name" value="GGDEF"/>
    <property type="match status" value="1"/>
</dbReference>
<keyword evidence="1" id="KW-0812">Transmembrane</keyword>
<name>A0ABS7X7L0_9GAMM</name>
<dbReference type="PANTHER" id="PTHR44757">
    <property type="entry name" value="DIGUANYLATE CYCLASE DGCP"/>
    <property type="match status" value="1"/>
</dbReference>
<accession>A0ABS7X7L0</accession>
<dbReference type="EMBL" id="JAERPS020000002">
    <property type="protein sequence ID" value="MBZ9611524.1"/>
    <property type="molecule type" value="Genomic_DNA"/>
</dbReference>
<dbReference type="PROSITE" id="PS50883">
    <property type="entry name" value="EAL"/>
    <property type="match status" value="1"/>
</dbReference>
<dbReference type="Pfam" id="PF00990">
    <property type="entry name" value="GGDEF"/>
    <property type="match status" value="1"/>
</dbReference>
<keyword evidence="5" id="KW-1185">Reference proteome</keyword>
<dbReference type="InterPro" id="IPR029787">
    <property type="entry name" value="Nucleotide_cyclase"/>
</dbReference>